<evidence type="ECO:0000256" key="2">
    <source>
        <dbReference type="SAM" id="SignalP"/>
    </source>
</evidence>
<feature type="chain" id="PRO_5020637240" evidence="2">
    <location>
        <begin position="41"/>
        <end position="160"/>
    </location>
</feature>
<reference evidence="3 4" key="1">
    <citation type="submission" date="2019-03" db="EMBL/GenBank/DDBJ databases">
        <title>Genomic Encyclopedia of Type Strains, Phase IV (KMG-IV): sequencing the most valuable type-strain genomes for metagenomic binning, comparative biology and taxonomic classification.</title>
        <authorList>
            <person name="Goeker M."/>
        </authorList>
    </citation>
    <scope>NUCLEOTIDE SEQUENCE [LARGE SCALE GENOMIC DNA]</scope>
    <source>
        <strain evidence="3 4">DSM 21100</strain>
    </source>
</reference>
<gene>
    <name evidence="3" type="ORF">EDD80_10931</name>
</gene>
<organism evidence="3 4">
    <name type="scientific">Anseongella ginsenosidimutans</name>
    <dbReference type="NCBI Taxonomy" id="496056"/>
    <lineage>
        <taxon>Bacteria</taxon>
        <taxon>Pseudomonadati</taxon>
        <taxon>Bacteroidota</taxon>
        <taxon>Sphingobacteriia</taxon>
        <taxon>Sphingobacteriales</taxon>
        <taxon>Sphingobacteriaceae</taxon>
        <taxon>Anseongella</taxon>
    </lineage>
</organism>
<dbReference type="Proteomes" id="UP000295807">
    <property type="component" value="Unassembled WGS sequence"/>
</dbReference>
<protein>
    <submittedName>
        <fullName evidence="3">Uncharacterized protein</fullName>
    </submittedName>
</protein>
<dbReference type="AlphaFoldDB" id="A0A4R3KPZ3"/>
<feature type="compositionally biased region" description="Basic and acidic residues" evidence="1">
    <location>
        <begin position="151"/>
        <end position="160"/>
    </location>
</feature>
<accession>A0A4R3KPZ3</accession>
<dbReference type="RefSeq" id="WP_132129815.1">
    <property type="nucleotide sequence ID" value="NZ_CP042432.1"/>
</dbReference>
<evidence type="ECO:0000313" key="3">
    <source>
        <dbReference type="EMBL" id="TCS86006.1"/>
    </source>
</evidence>
<name>A0A4R3KPZ3_9SPHI</name>
<evidence type="ECO:0000256" key="1">
    <source>
        <dbReference type="SAM" id="MobiDB-lite"/>
    </source>
</evidence>
<keyword evidence="2" id="KW-0732">Signal</keyword>
<comment type="caution">
    <text evidence="3">The sequence shown here is derived from an EMBL/GenBank/DDBJ whole genome shotgun (WGS) entry which is preliminary data.</text>
</comment>
<dbReference type="EMBL" id="SMAD01000009">
    <property type="protein sequence ID" value="TCS86006.1"/>
    <property type="molecule type" value="Genomic_DNA"/>
</dbReference>
<feature type="region of interest" description="Disordered" evidence="1">
    <location>
        <begin position="130"/>
        <end position="160"/>
    </location>
</feature>
<evidence type="ECO:0000313" key="4">
    <source>
        <dbReference type="Proteomes" id="UP000295807"/>
    </source>
</evidence>
<proteinExistence type="predicted"/>
<sequence length="160" mass="18111">MERRELVHLFPYKVMAMKKLLASCSLFAVSLCYFQSQAQAQLELPAAPGKHAEARKQLPLYSEVQIGTKTETTFRVWPETQEQVSRGPEAKETPGVQHRHLLVAKVPNSYNGHLLIKTPDKKMRHLRVFPNPDTSGSKAPDIAKPFLIPEKPPKNDRSED</sequence>
<feature type="signal peptide" evidence="2">
    <location>
        <begin position="1"/>
        <end position="40"/>
    </location>
</feature>
<keyword evidence="4" id="KW-1185">Reference proteome</keyword>